<dbReference type="InterPro" id="IPR023574">
    <property type="entry name" value="Ribosomal_uL4_dom_sf"/>
</dbReference>
<feature type="region of interest" description="Disordered" evidence="5">
    <location>
        <begin position="46"/>
        <end position="65"/>
    </location>
</feature>
<evidence type="ECO:0000256" key="2">
    <source>
        <dbReference type="ARBA" id="ARBA00022980"/>
    </source>
</evidence>
<dbReference type="GO" id="GO:0005840">
    <property type="term" value="C:ribosome"/>
    <property type="evidence" value="ECO:0007669"/>
    <property type="project" value="UniProtKB-KW"/>
</dbReference>
<evidence type="ECO:0000256" key="5">
    <source>
        <dbReference type="SAM" id="MobiDB-lite"/>
    </source>
</evidence>
<dbReference type="OrthoDB" id="275876at2759"/>
<reference evidence="6 7" key="1">
    <citation type="submission" date="2013-05" db="EMBL/GenBank/DDBJ databases">
        <title>Drechslerella stenobrocha genome reveals carnivorous origination and mechanical trapping mechanism of predatory fungi.</title>
        <authorList>
            <person name="Liu X."/>
            <person name="Zhang W."/>
            <person name="Liu K."/>
        </authorList>
    </citation>
    <scope>NUCLEOTIDE SEQUENCE [LARGE SCALE GENOMIC DNA]</scope>
    <source>
        <strain evidence="6 7">248</strain>
    </source>
</reference>
<dbReference type="PANTHER" id="PTHR10746">
    <property type="entry name" value="50S RIBOSOMAL PROTEIN L4"/>
    <property type="match status" value="1"/>
</dbReference>
<gene>
    <name evidence="6" type="ORF">DRE_02296</name>
</gene>
<evidence type="ECO:0000313" key="7">
    <source>
        <dbReference type="Proteomes" id="UP000024837"/>
    </source>
</evidence>
<feature type="compositionally biased region" description="Basic and acidic residues" evidence="5">
    <location>
        <begin position="320"/>
        <end position="329"/>
    </location>
</feature>
<proteinExistence type="inferred from homology"/>
<keyword evidence="2" id="KW-0689">Ribosomal protein</keyword>
<feature type="compositionally biased region" description="Low complexity" evidence="5">
    <location>
        <begin position="330"/>
        <end position="352"/>
    </location>
</feature>
<dbReference type="Proteomes" id="UP000024837">
    <property type="component" value="Unassembled WGS sequence"/>
</dbReference>
<sequence length="407" mass="44397">MASCSSSSARLLCRSGASLRRKWSMVDGGTISNSYSRVASRRSMATEASTPVLESANESPIEALKEPSKESSSYIKVVETQAIALTTRAQLLLNPPPVVATLYKFPSLEPMKFHKYDAGFLHLPLRSDILHRAVVYEGNAHRLGRAKTKYRSEIVASGRKLRPQKGTGRARIGDASSPMLRGGAKAHGPKPRDFSIKLPRKMYDLAFRTALSYRYRKGELIIIGEAMHPQHSKTRYMRNIMLANKWGAGNGRTLFITVTHRNNLWCGLNMLEHHGRVMKVQDVDVKDLLEAGRIVIEQHALHYLGEKHGAKLPPRVNKRSQRDERKKAASEQAAAAASGEPVEGASASGAEATFPETVTAQIEATEQAVEDTPSGELLTEPSAASSEIEPQTASSSSIGTTPPPPPS</sequence>
<protein>
    <recommendedName>
        <fullName evidence="4">Large ribosomal subunit protein uL4m</fullName>
    </recommendedName>
</protein>
<dbReference type="GO" id="GO:1990904">
    <property type="term" value="C:ribonucleoprotein complex"/>
    <property type="evidence" value="ECO:0007669"/>
    <property type="project" value="UniProtKB-KW"/>
</dbReference>
<evidence type="ECO:0000256" key="1">
    <source>
        <dbReference type="ARBA" id="ARBA00010528"/>
    </source>
</evidence>
<evidence type="ECO:0000256" key="4">
    <source>
        <dbReference type="ARBA" id="ARBA00040565"/>
    </source>
</evidence>
<accession>W7I7W2</accession>
<dbReference type="EMBL" id="KI966401">
    <property type="protein sequence ID" value="EWC48192.1"/>
    <property type="molecule type" value="Genomic_DNA"/>
</dbReference>
<keyword evidence="7" id="KW-1185">Reference proteome</keyword>
<comment type="similarity">
    <text evidence="1">Belongs to the universal ribosomal protein uL4 family.</text>
</comment>
<dbReference type="InterPro" id="IPR002136">
    <property type="entry name" value="Ribosomal_uL4"/>
</dbReference>
<name>W7I7W2_9PEZI</name>
<evidence type="ECO:0000313" key="6">
    <source>
        <dbReference type="EMBL" id="EWC48192.1"/>
    </source>
</evidence>
<dbReference type="GO" id="GO:0006412">
    <property type="term" value="P:translation"/>
    <property type="evidence" value="ECO:0007669"/>
    <property type="project" value="InterPro"/>
</dbReference>
<dbReference type="SUPFAM" id="SSF52166">
    <property type="entry name" value="Ribosomal protein L4"/>
    <property type="match status" value="1"/>
</dbReference>
<organism evidence="6 7">
    <name type="scientific">Drechslerella stenobrocha 248</name>
    <dbReference type="NCBI Taxonomy" id="1043628"/>
    <lineage>
        <taxon>Eukaryota</taxon>
        <taxon>Fungi</taxon>
        <taxon>Dikarya</taxon>
        <taxon>Ascomycota</taxon>
        <taxon>Pezizomycotina</taxon>
        <taxon>Orbiliomycetes</taxon>
        <taxon>Orbiliales</taxon>
        <taxon>Orbiliaceae</taxon>
        <taxon>Drechslerella</taxon>
    </lineage>
</organism>
<dbReference type="NCBIfam" id="TIGR03953">
    <property type="entry name" value="rplD_bact"/>
    <property type="match status" value="1"/>
</dbReference>
<feature type="compositionally biased region" description="Polar residues" evidence="5">
    <location>
        <begin position="382"/>
        <end position="393"/>
    </location>
</feature>
<feature type="region of interest" description="Disordered" evidence="5">
    <location>
        <begin position="157"/>
        <end position="192"/>
    </location>
</feature>
<keyword evidence="3" id="KW-0687">Ribonucleoprotein</keyword>
<dbReference type="AlphaFoldDB" id="W7I7W2"/>
<dbReference type="InterPro" id="IPR013005">
    <property type="entry name" value="Ribosomal_uL4-like"/>
</dbReference>
<dbReference type="Gene3D" id="3.40.1370.10">
    <property type="match status" value="1"/>
</dbReference>
<dbReference type="HOGENOM" id="CLU_041575_4_0_1"/>
<feature type="region of interest" description="Disordered" evidence="5">
    <location>
        <begin position="307"/>
        <end position="407"/>
    </location>
</feature>
<dbReference type="GO" id="GO:0003735">
    <property type="term" value="F:structural constituent of ribosome"/>
    <property type="evidence" value="ECO:0007669"/>
    <property type="project" value="InterPro"/>
</dbReference>
<dbReference type="Pfam" id="PF00573">
    <property type="entry name" value="Ribosomal_L4"/>
    <property type="match status" value="1"/>
</dbReference>
<dbReference type="PANTHER" id="PTHR10746:SF6">
    <property type="entry name" value="LARGE RIBOSOMAL SUBUNIT PROTEIN UL4M"/>
    <property type="match status" value="1"/>
</dbReference>
<evidence type="ECO:0000256" key="3">
    <source>
        <dbReference type="ARBA" id="ARBA00023274"/>
    </source>
</evidence>